<dbReference type="PANTHER" id="PTHR44757">
    <property type="entry name" value="DIGUANYLATE CYCLASE DGCP"/>
    <property type="match status" value="1"/>
</dbReference>
<dbReference type="SMART" id="SM00267">
    <property type="entry name" value="GGDEF"/>
    <property type="match status" value="1"/>
</dbReference>
<dbReference type="PROSITE" id="PS50887">
    <property type="entry name" value="GGDEF"/>
    <property type="match status" value="1"/>
</dbReference>
<keyword evidence="3" id="KW-1185">Reference proteome</keyword>
<gene>
    <name evidence="2" type="ORF">MESINF_2266</name>
</gene>
<dbReference type="Gene3D" id="3.30.70.270">
    <property type="match status" value="1"/>
</dbReference>
<protein>
    <submittedName>
        <fullName evidence="2">Putative GGDEF domain-containing protein</fullName>
    </submittedName>
</protein>
<accession>A0A7Z7PP53</accession>
<dbReference type="KEGG" id="minf:MESINF_2266"/>
<evidence type="ECO:0000313" key="2">
    <source>
        <dbReference type="EMBL" id="SSC13706.1"/>
    </source>
</evidence>
<organism evidence="2 3">
    <name type="scientific">Mesotoga infera</name>
    <dbReference type="NCBI Taxonomy" id="1236046"/>
    <lineage>
        <taxon>Bacteria</taxon>
        <taxon>Thermotogati</taxon>
        <taxon>Thermotogota</taxon>
        <taxon>Thermotogae</taxon>
        <taxon>Kosmotogales</taxon>
        <taxon>Kosmotogaceae</taxon>
        <taxon>Mesotoga</taxon>
    </lineage>
</organism>
<evidence type="ECO:0000259" key="1">
    <source>
        <dbReference type="PROSITE" id="PS50887"/>
    </source>
</evidence>
<dbReference type="InterPro" id="IPR052155">
    <property type="entry name" value="Biofilm_reg_signaling"/>
</dbReference>
<feature type="domain" description="GGDEF" evidence="1">
    <location>
        <begin position="174"/>
        <end position="303"/>
    </location>
</feature>
<dbReference type="InterPro" id="IPR029787">
    <property type="entry name" value="Nucleotide_cyclase"/>
</dbReference>
<dbReference type="SUPFAM" id="SSF55073">
    <property type="entry name" value="Nucleotide cyclase"/>
    <property type="match status" value="1"/>
</dbReference>
<dbReference type="AlphaFoldDB" id="A0A7Z7PP53"/>
<dbReference type="Pfam" id="PF00990">
    <property type="entry name" value="GGDEF"/>
    <property type="match status" value="1"/>
</dbReference>
<name>A0A7Z7PP53_9BACT</name>
<dbReference type="Proteomes" id="UP000250796">
    <property type="component" value="Chromosome MESINF"/>
</dbReference>
<sequence length="303" mass="34305">MLKQDHTGDGILDQAIKLKSVLESFPDPSAIISSTGRILRGNSHWERLASSLTMESAAFMECGKELRGLVKRFTEDKNIEEFNDLLSGRKNSLSLELNLSEISEGKGLSLFVSRITLEDMPIFLAIIKDGTEINNLRSLLKEIIYHDNLTGLGNESYFNLYLSRKILRAMDDGSSLFVLYIEISNIKEIMAMFGKRISNSLVVRTFRRLKENLGGKEFFRVQHDAFAVVLESIDRGVLYLELSSLIVKLEKKIICENLELFPDILVGVCEFPVDGKSVDDIMSNCLGALFRAKRENLKWSFYS</sequence>
<dbReference type="NCBIfam" id="TIGR00254">
    <property type="entry name" value="GGDEF"/>
    <property type="match status" value="1"/>
</dbReference>
<proteinExistence type="predicted"/>
<dbReference type="PANTHER" id="PTHR44757:SF2">
    <property type="entry name" value="BIOFILM ARCHITECTURE MAINTENANCE PROTEIN MBAA"/>
    <property type="match status" value="1"/>
</dbReference>
<evidence type="ECO:0000313" key="3">
    <source>
        <dbReference type="Proteomes" id="UP000250796"/>
    </source>
</evidence>
<dbReference type="InterPro" id="IPR000160">
    <property type="entry name" value="GGDEF_dom"/>
</dbReference>
<reference evidence="2 3" key="1">
    <citation type="submission" date="2017-01" db="EMBL/GenBank/DDBJ databases">
        <authorList>
            <person name="Erauso G."/>
        </authorList>
    </citation>
    <scope>NUCLEOTIDE SEQUENCE [LARGE SCALE GENOMIC DNA]</scope>
    <source>
        <strain evidence="2">MESINF1</strain>
    </source>
</reference>
<dbReference type="InterPro" id="IPR043128">
    <property type="entry name" value="Rev_trsase/Diguanyl_cyclase"/>
</dbReference>
<dbReference type="EMBL" id="LS974202">
    <property type="protein sequence ID" value="SSC13706.1"/>
    <property type="molecule type" value="Genomic_DNA"/>
</dbReference>